<gene>
    <name evidence="3" type="ORF">AURDEDRAFT_177104</name>
</gene>
<proteinExistence type="predicted"/>
<keyword evidence="4" id="KW-1185">Reference proteome</keyword>
<feature type="non-terminal residue" evidence="3">
    <location>
        <position position="1"/>
    </location>
</feature>
<reference evidence="4" key="1">
    <citation type="journal article" date="2012" name="Science">
        <title>The Paleozoic origin of enzymatic lignin decomposition reconstructed from 31 fungal genomes.</title>
        <authorList>
            <person name="Floudas D."/>
            <person name="Binder M."/>
            <person name="Riley R."/>
            <person name="Barry K."/>
            <person name="Blanchette R.A."/>
            <person name="Henrissat B."/>
            <person name="Martinez A.T."/>
            <person name="Otillar R."/>
            <person name="Spatafora J.W."/>
            <person name="Yadav J.S."/>
            <person name="Aerts A."/>
            <person name="Benoit I."/>
            <person name="Boyd A."/>
            <person name="Carlson A."/>
            <person name="Copeland A."/>
            <person name="Coutinho P.M."/>
            <person name="de Vries R.P."/>
            <person name="Ferreira P."/>
            <person name="Findley K."/>
            <person name="Foster B."/>
            <person name="Gaskell J."/>
            <person name="Glotzer D."/>
            <person name="Gorecki P."/>
            <person name="Heitman J."/>
            <person name="Hesse C."/>
            <person name="Hori C."/>
            <person name="Igarashi K."/>
            <person name="Jurgens J.A."/>
            <person name="Kallen N."/>
            <person name="Kersten P."/>
            <person name="Kohler A."/>
            <person name="Kuees U."/>
            <person name="Kumar T.K.A."/>
            <person name="Kuo A."/>
            <person name="LaButti K."/>
            <person name="Larrondo L.F."/>
            <person name="Lindquist E."/>
            <person name="Ling A."/>
            <person name="Lombard V."/>
            <person name="Lucas S."/>
            <person name="Lundell T."/>
            <person name="Martin R."/>
            <person name="McLaughlin D.J."/>
            <person name="Morgenstern I."/>
            <person name="Morin E."/>
            <person name="Murat C."/>
            <person name="Nagy L.G."/>
            <person name="Nolan M."/>
            <person name="Ohm R.A."/>
            <person name="Patyshakuliyeva A."/>
            <person name="Rokas A."/>
            <person name="Ruiz-Duenas F.J."/>
            <person name="Sabat G."/>
            <person name="Salamov A."/>
            <person name="Samejima M."/>
            <person name="Schmutz J."/>
            <person name="Slot J.C."/>
            <person name="St John F."/>
            <person name="Stenlid J."/>
            <person name="Sun H."/>
            <person name="Sun S."/>
            <person name="Syed K."/>
            <person name="Tsang A."/>
            <person name="Wiebenga A."/>
            <person name="Young D."/>
            <person name="Pisabarro A."/>
            <person name="Eastwood D.C."/>
            <person name="Martin F."/>
            <person name="Cullen D."/>
            <person name="Grigoriev I.V."/>
            <person name="Hibbett D.S."/>
        </authorList>
    </citation>
    <scope>NUCLEOTIDE SEQUENCE [LARGE SCALE GENOMIC DNA]</scope>
    <source>
        <strain evidence="4">TFB10046</strain>
    </source>
</reference>
<accession>J0WPM6</accession>
<evidence type="ECO:0000256" key="1">
    <source>
        <dbReference type="SAM" id="MobiDB-lite"/>
    </source>
</evidence>
<evidence type="ECO:0000256" key="2">
    <source>
        <dbReference type="SAM" id="Phobius"/>
    </source>
</evidence>
<feature type="transmembrane region" description="Helical" evidence="2">
    <location>
        <begin position="110"/>
        <end position="132"/>
    </location>
</feature>
<feature type="region of interest" description="Disordered" evidence="1">
    <location>
        <begin position="42"/>
        <end position="76"/>
    </location>
</feature>
<dbReference type="Proteomes" id="UP000006514">
    <property type="component" value="Unassembled WGS sequence"/>
</dbReference>
<evidence type="ECO:0000313" key="4">
    <source>
        <dbReference type="Proteomes" id="UP000006514"/>
    </source>
</evidence>
<sequence length="168" mass="18344">ISGEELTASRELELYDPFDACEMHIAPDAGNRFEDRISRGCGEPLVSRSSSGEELDPGKEHGEREESAAGDGGPRPVPTAAEVFVRNMVDNYAVEWVFVVSQASPRVRRAILTSEAIVIFIGPLLLPMGALLGAYFRSYLLVPCTVLCVGLITFLFHKFRSSPRPSST</sequence>
<dbReference type="KEGG" id="adl:AURDEDRAFT_177104"/>
<keyword evidence="2" id="KW-0472">Membrane</keyword>
<keyword evidence="2" id="KW-0812">Transmembrane</keyword>
<dbReference type="AlphaFoldDB" id="J0WPM6"/>
<organism evidence="3 4">
    <name type="scientific">Auricularia subglabra (strain TFB-10046 / SS5)</name>
    <name type="common">White-rot fungus</name>
    <name type="synonym">Auricularia delicata (strain TFB10046)</name>
    <dbReference type="NCBI Taxonomy" id="717982"/>
    <lineage>
        <taxon>Eukaryota</taxon>
        <taxon>Fungi</taxon>
        <taxon>Dikarya</taxon>
        <taxon>Basidiomycota</taxon>
        <taxon>Agaricomycotina</taxon>
        <taxon>Agaricomycetes</taxon>
        <taxon>Auriculariales</taxon>
        <taxon>Auriculariaceae</taxon>
        <taxon>Auricularia</taxon>
    </lineage>
</organism>
<dbReference type="InParanoid" id="J0WPM6"/>
<name>J0WPM6_AURST</name>
<protein>
    <submittedName>
        <fullName evidence="3">Uncharacterized protein</fullName>
    </submittedName>
</protein>
<dbReference type="EMBL" id="JH688072">
    <property type="protein sequence ID" value="EJD33832.1"/>
    <property type="molecule type" value="Genomic_DNA"/>
</dbReference>
<evidence type="ECO:0000313" key="3">
    <source>
        <dbReference type="EMBL" id="EJD33832.1"/>
    </source>
</evidence>
<feature type="compositionally biased region" description="Basic and acidic residues" evidence="1">
    <location>
        <begin position="56"/>
        <end position="67"/>
    </location>
</feature>
<feature type="transmembrane region" description="Helical" evidence="2">
    <location>
        <begin position="138"/>
        <end position="156"/>
    </location>
</feature>
<keyword evidence="2" id="KW-1133">Transmembrane helix</keyword>